<feature type="region of interest" description="Disordered" evidence="4">
    <location>
        <begin position="77"/>
        <end position="100"/>
    </location>
</feature>
<dbReference type="Pfam" id="PF01934">
    <property type="entry name" value="HepT-like"/>
    <property type="match status" value="1"/>
</dbReference>
<keyword evidence="3" id="KW-0378">Hydrolase</keyword>
<reference evidence="6" key="3">
    <citation type="journal article" date="2021" name="PeerJ">
        <title>A comparison of fourteen fully characterized mammalian-associated Campylobacter fetus isolates suggests that loss of defense mechanisms contribute to high genomic plasticity and subspecies evolution.</title>
        <authorList>
            <person name="Nadin-Davis S.A."/>
            <person name="Chmara J."/>
            <person name="Carrillo C.D."/>
            <person name="Amoako K."/>
            <person name="Goji N."/>
            <person name="Duceppe M.O."/>
            <person name="Devenish J."/>
        </authorList>
    </citation>
    <scope>NUCLEOTIDE SEQUENCE</scope>
    <source>
        <strain evidence="5">CFViADRI1362</strain>
        <plasmid evidence="7">pCFV_08A1102_P1</plasmid>
        <plasmid evidence="8">pCFV_08A948_P1</plasmid>
        <plasmid evidence="6">pCFVi_ADRI545_P1</plasmid>
    </source>
</reference>
<dbReference type="EMBL" id="CP059442">
    <property type="protein sequence ID" value="QMS65987.1"/>
    <property type="molecule type" value="Genomic_DNA"/>
</dbReference>
<dbReference type="EMBL" id="CP059433">
    <property type="protein sequence ID" value="QMS59874.1"/>
    <property type="molecule type" value="Genomic_DNA"/>
</dbReference>
<proteinExistence type="predicted"/>
<evidence type="ECO:0000313" key="5">
    <source>
        <dbReference type="EMBL" id="QMS59874.1"/>
    </source>
</evidence>
<dbReference type="GO" id="GO:0004540">
    <property type="term" value="F:RNA nuclease activity"/>
    <property type="evidence" value="ECO:0007669"/>
    <property type="project" value="InterPro"/>
</dbReference>
<protein>
    <submittedName>
        <fullName evidence="6">DUF86 domain-containing protein</fullName>
    </submittedName>
</protein>
<dbReference type="EMBL" id="CP059440">
    <property type="protein sequence ID" value="QMS64010.1"/>
    <property type="molecule type" value="Genomic_DNA"/>
</dbReference>
<geneLocation type="plasmid" evidence="5">
    <name>pCFViADRI1362_P1</name>
</geneLocation>
<geneLocation type="plasmid" evidence="8">
    <name>pCFV_08A948_P1</name>
</geneLocation>
<geneLocation type="plasmid" evidence="7">
    <name>pCFV_08A1102_P1</name>
</geneLocation>
<dbReference type="AlphaFoldDB" id="A0A7D7Q1X4"/>
<dbReference type="EMBL" id="CP059438">
    <property type="protein sequence ID" value="QMS62043.1"/>
    <property type="molecule type" value="Genomic_DNA"/>
</dbReference>
<dbReference type="GO" id="GO:0016787">
    <property type="term" value="F:hydrolase activity"/>
    <property type="evidence" value="ECO:0007669"/>
    <property type="project" value="UniProtKB-KW"/>
</dbReference>
<keyword evidence="6" id="KW-0614">Plasmid</keyword>
<evidence type="ECO:0000256" key="1">
    <source>
        <dbReference type="ARBA" id="ARBA00022649"/>
    </source>
</evidence>
<evidence type="ECO:0000313" key="6">
    <source>
        <dbReference type="EMBL" id="QMS62043.1"/>
    </source>
</evidence>
<keyword evidence="2" id="KW-0540">Nuclease</keyword>
<dbReference type="InterPro" id="IPR008201">
    <property type="entry name" value="HepT-like"/>
</dbReference>
<dbReference type="Proteomes" id="UP000514628">
    <property type="component" value="Plasmid pCFViADRI1362_P1"/>
</dbReference>
<geneLocation type="plasmid" evidence="6">
    <name>pCFVi_ADRI545_P1</name>
</geneLocation>
<organism evidence="6">
    <name type="scientific">Campylobacter fetus</name>
    <dbReference type="NCBI Taxonomy" id="196"/>
    <lineage>
        <taxon>Bacteria</taxon>
        <taxon>Pseudomonadati</taxon>
        <taxon>Campylobacterota</taxon>
        <taxon>Epsilonproteobacteria</taxon>
        <taxon>Campylobacterales</taxon>
        <taxon>Campylobacteraceae</taxon>
        <taxon>Campylobacter</taxon>
    </lineage>
</organism>
<evidence type="ECO:0000313" key="8">
    <source>
        <dbReference type="EMBL" id="QMS65987.1"/>
    </source>
</evidence>
<reference evidence="5" key="2">
    <citation type="submission" date="2020-07" db="EMBL/GenBank/DDBJ databases">
        <authorList>
            <person name="Nadin-Davis S.A."/>
            <person name="Chmara J.T."/>
            <person name="Carillo C."/>
            <person name="Amoako K."/>
            <person name="Goji N."/>
            <person name="Duceppe M.-O."/>
            <person name="Devenish J."/>
        </authorList>
    </citation>
    <scope>NUCLEOTIDE SEQUENCE</scope>
    <source>
        <strain evidence="5">CFViADRI1362</strain>
        <plasmid evidence="5">pCFViADRI1362_P1</plasmid>
    </source>
</reference>
<evidence type="ECO:0000256" key="3">
    <source>
        <dbReference type="ARBA" id="ARBA00022801"/>
    </source>
</evidence>
<evidence type="ECO:0000313" key="7">
    <source>
        <dbReference type="EMBL" id="QMS64010.1"/>
    </source>
</evidence>
<evidence type="ECO:0000313" key="9">
    <source>
        <dbReference type="Proteomes" id="UP000514628"/>
    </source>
</evidence>
<name>A0A7D7Q1X4_CAMFE</name>
<accession>A0A7D7Q1X4</accession>
<sequence length="100" mass="11336">MHLIVCNENIDKLMYSDEIDIKSILSQKELRGIKAIRNIAAHDYEGLDFSIIHDVVKYYLPSIKTNIDRFLVSQKEIGGSSGSNVHKVSNDTAKSKEKEK</sequence>
<reference evidence="9" key="1">
    <citation type="submission" date="2020-07" db="EMBL/GenBank/DDBJ databases">
        <title>A comparison of fourteen fully characterised mammalian-associated Campylobacter fetus isolates suggests a mechanism by which bovine-adapted biotypes have evolved high genomic plasticity.</title>
        <authorList>
            <person name="Nadin-Davis S.A."/>
            <person name="Chmara J.T."/>
            <person name="Carillo C."/>
            <person name="Amoako K."/>
            <person name="Goji N."/>
            <person name="Duceppe M.-O."/>
            <person name="Devenish J."/>
        </authorList>
    </citation>
    <scope>NUCLEOTIDE SEQUENCE [LARGE SCALE GENOMIC DNA]</scope>
    <source>
        <strain evidence="9">CFViADRI1362</strain>
        <plasmid evidence="9">pcfviadri1362_p1</plasmid>
    </source>
</reference>
<geneLocation type="plasmid" evidence="9">
    <name>pcfviadri1362_p1</name>
</geneLocation>
<evidence type="ECO:0000256" key="2">
    <source>
        <dbReference type="ARBA" id="ARBA00022722"/>
    </source>
</evidence>
<keyword evidence="1" id="KW-1277">Toxin-antitoxin system</keyword>
<feature type="compositionally biased region" description="Polar residues" evidence="4">
    <location>
        <begin position="82"/>
        <end position="92"/>
    </location>
</feature>
<evidence type="ECO:0000256" key="4">
    <source>
        <dbReference type="SAM" id="MobiDB-lite"/>
    </source>
</evidence>
<dbReference type="GO" id="GO:0110001">
    <property type="term" value="C:toxin-antitoxin complex"/>
    <property type="evidence" value="ECO:0007669"/>
    <property type="project" value="InterPro"/>
</dbReference>
<gene>
    <name evidence="8" type="ORF">GZ986_010345</name>
    <name evidence="7" type="ORF">GZ987_010145</name>
    <name evidence="6" type="ORF">GZ988_010775</name>
    <name evidence="5" type="ORF">GZ989_011155</name>
</gene>